<evidence type="ECO:0000256" key="1">
    <source>
        <dbReference type="SAM" id="MobiDB-lite"/>
    </source>
</evidence>
<accession>A0A9N9V9B6</accession>
<feature type="region of interest" description="Disordered" evidence="1">
    <location>
        <begin position="1"/>
        <end position="58"/>
    </location>
</feature>
<evidence type="ECO:0000313" key="4">
    <source>
        <dbReference type="Proteomes" id="UP000696573"/>
    </source>
</evidence>
<dbReference type="InterPro" id="IPR000182">
    <property type="entry name" value="GNAT_dom"/>
</dbReference>
<proteinExistence type="predicted"/>
<reference evidence="3" key="1">
    <citation type="submission" date="2021-10" db="EMBL/GenBank/DDBJ databases">
        <authorList>
            <person name="Piombo E."/>
        </authorList>
    </citation>
    <scope>NUCLEOTIDE SEQUENCE</scope>
</reference>
<name>A0A9N9V9B6_9HYPO</name>
<evidence type="ECO:0000313" key="3">
    <source>
        <dbReference type="EMBL" id="CAH0019347.1"/>
    </source>
</evidence>
<feature type="compositionally biased region" description="Basic and acidic residues" evidence="1">
    <location>
        <begin position="34"/>
        <end position="45"/>
    </location>
</feature>
<feature type="region of interest" description="Disordered" evidence="1">
    <location>
        <begin position="70"/>
        <end position="92"/>
    </location>
</feature>
<protein>
    <recommendedName>
        <fullName evidence="2">N-acetyltransferase domain-containing protein</fullName>
    </recommendedName>
</protein>
<gene>
    <name evidence="3" type="ORF">CRHIZ90672A_00012501</name>
</gene>
<dbReference type="Gene3D" id="3.40.630.30">
    <property type="match status" value="1"/>
</dbReference>
<dbReference type="SUPFAM" id="SSF55729">
    <property type="entry name" value="Acyl-CoA N-acyltransferases (Nat)"/>
    <property type="match status" value="1"/>
</dbReference>
<dbReference type="Pfam" id="PF00583">
    <property type="entry name" value="Acetyltransf_1"/>
    <property type="match status" value="1"/>
</dbReference>
<dbReference type="Proteomes" id="UP000696573">
    <property type="component" value="Unassembled WGS sequence"/>
</dbReference>
<evidence type="ECO:0000259" key="2">
    <source>
        <dbReference type="Pfam" id="PF00583"/>
    </source>
</evidence>
<dbReference type="AlphaFoldDB" id="A0A9N9V9B6"/>
<keyword evidence="4" id="KW-1185">Reference proteome</keyword>
<sequence length="294" mass="32297">MFDFSYLPPQTHAHTTKDPAPAITQDCRAPASTEKTDYAQRENADPTHGNLHTRTGYGGLEDASQLFSENYGVWGQPPPPPDGRSFGKPGSRVKMSASRLRAQCLPEASRSSYARVTVDGTLAGHAFACRWQHGDRQVCWITQLVVHRDYRERRLATTLLLALLDSDDDIFGIMSSHPAACKALSRAFGNFVFPQVPLDFARQHAAGVMAASPVSYVKNARLCGNLFNSGDASGLKCGVDSNFFVDHAEPLDALSRVKDLGGWPLGDLPDGHEFLLVFDVARRRRPRFSQLAVQ</sequence>
<dbReference type="EMBL" id="CABFNQ020000553">
    <property type="protein sequence ID" value="CAH0019347.1"/>
    <property type="molecule type" value="Genomic_DNA"/>
</dbReference>
<comment type="caution">
    <text evidence="3">The sequence shown here is derived from an EMBL/GenBank/DDBJ whole genome shotgun (WGS) entry which is preliminary data.</text>
</comment>
<organism evidence="3 4">
    <name type="scientific">Clonostachys rhizophaga</name>
    <dbReference type="NCBI Taxonomy" id="160324"/>
    <lineage>
        <taxon>Eukaryota</taxon>
        <taxon>Fungi</taxon>
        <taxon>Dikarya</taxon>
        <taxon>Ascomycota</taxon>
        <taxon>Pezizomycotina</taxon>
        <taxon>Sordariomycetes</taxon>
        <taxon>Hypocreomycetidae</taxon>
        <taxon>Hypocreales</taxon>
        <taxon>Bionectriaceae</taxon>
        <taxon>Clonostachys</taxon>
    </lineage>
</organism>
<dbReference type="GO" id="GO:0016747">
    <property type="term" value="F:acyltransferase activity, transferring groups other than amino-acyl groups"/>
    <property type="evidence" value="ECO:0007669"/>
    <property type="project" value="InterPro"/>
</dbReference>
<dbReference type="OrthoDB" id="2019666at2759"/>
<feature type="domain" description="N-acetyltransferase" evidence="2">
    <location>
        <begin position="107"/>
        <end position="165"/>
    </location>
</feature>
<dbReference type="InterPro" id="IPR016181">
    <property type="entry name" value="Acyl_CoA_acyltransferase"/>
</dbReference>